<protein>
    <submittedName>
        <fullName evidence="1">Uncharacterized protein</fullName>
    </submittedName>
</protein>
<proteinExistence type="predicted"/>
<reference evidence="1" key="1">
    <citation type="submission" date="2016-02" db="EMBL/GenBank/DDBJ databases">
        <title>WGS assembly of Manihot esculenta.</title>
        <authorList>
            <person name="Bredeson J.V."/>
            <person name="Prochnik S.E."/>
            <person name="Lyons J.B."/>
            <person name="Schmutz J."/>
            <person name="Grimwood J."/>
            <person name="Vrebalov J."/>
            <person name="Bart R.S."/>
            <person name="Amuge T."/>
            <person name="Ferguson M.E."/>
            <person name="Green R."/>
            <person name="Putnam N."/>
            <person name="Stites J."/>
            <person name="Rounsley S."/>
            <person name="Rokhsar D.S."/>
        </authorList>
    </citation>
    <scope>NUCLEOTIDE SEQUENCE [LARGE SCALE GENOMIC DNA]</scope>
    <source>
        <tissue evidence="1">Leaf</tissue>
    </source>
</reference>
<dbReference type="EMBL" id="CM004399">
    <property type="protein sequence ID" value="OAY32751.1"/>
    <property type="molecule type" value="Genomic_DNA"/>
</dbReference>
<dbReference type="AlphaFoldDB" id="A0A2C9UQ29"/>
<accession>A0A2C9UQ29</accession>
<name>A0A2C9UQ29_MANES</name>
<gene>
    <name evidence="1" type="ORF">MANES_13G043100</name>
</gene>
<sequence>MVEVYCFSTMGRSHTDVGKCEHHFPGQFFFLYFCNFISKEGKKKKKKRLRCMLTEFWGCTQNATGEASLSVLCPYTWFQCLWWRIVSDQIDLTGDDVVLQ</sequence>
<organism evidence="1">
    <name type="scientific">Manihot esculenta</name>
    <name type="common">Cassava</name>
    <name type="synonym">Jatropha manihot</name>
    <dbReference type="NCBI Taxonomy" id="3983"/>
    <lineage>
        <taxon>Eukaryota</taxon>
        <taxon>Viridiplantae</taxon>
        <taxon>Streptophyta</taxon>
        <taxon>Embryophyta</taxon>
        <taxon>Tracheophyta</taxon>
        <taxon>Spermatophyta</taxon>
        <taxon>Magnoliopsida</taxon>
        <taxon>eudicotyledons</taxon>
        <taxon>Gunneridae</taxon>
        <taxon>Pentapetalae</taxon>
        <taxon>rosids</taxon>
        <taxon>fabids</taxon>
        <taxon>Malpighiales</taxon>
        <taxon>Euphorbiaceae</taxon>
        <taxon>Crotonoideae</taxon>
        <taxon>Manihoteae</taxon>
        <taxon>Manihot</taxon>
    </lineage>
</organism>
<evidence type="ECO:0000313" key="1">
    <source>
        <dbReference type="EMBL" id="OAY32751.1"/>
    </source>
</evidence>